<dbReference type="InterPro" id="IPR036097">
    <property type="entry name" value="HisK_dim/P_sf"/>
</dbReference>
<evidence type="ECO:0000259" key="3">
    <source>
        <dbReference type="Pfam" id="PF00512"/>
    </source>
</evidence>
<feature type="domain" description="Signal transduction histidine kinase dimerisation/phosphoacceptor" evidence="3">
    <location>
        <begin position="3"/>
        <end position="29"/>
    </location>
</feature>
<sequence>MESWIASISHDVRTPLSMILGYSSMIDEDNELSK</sequence>
<reference evidence="4" key="1">
    <citation type="submission" date="2019-11" db="EMBL/GenBank/DDBJ databases">
        <title>Characterization of Clostridium perfringens isolates from swine manure treated agricultural soils.</title>
        <authorList>
            <person name="Wushke S.T."/>
        </authorList>
    </citation>
    <scope>NUCLEOTIDE SEQUENCE</scope>
    <source>
        <strain evidence="4">X62</strain>
    </source>
</reference>
<dbReference type="EMBL" id="WNUR01000314">
    <property type="protein sequence ID" value="MDZ7542621.1"/>
    <property type="molecule type" value="Genomic_DNA"/>
</dbReference>
<dbReference type="EC" id="2.7.13.3" evidence="2"/>
<evidence type="ECO:0000256" key="1">
    <source>
        <dbReference type="ARBA" id="ARBA00000085"/>
    </source>
</evidence>
<organism evidence="4 5">
    <name type="scientific">Clostridium perfringens</name>
    <dbReference type="NCBI Taxonomy" id="1502"/>
    <lineage>
        <taxon>Bacteria</taxon>
        <taxon>Bacillati</taxon>
        <taxon>Bacillota</taxon>
        <taxon>Clostridia</taxon>
        <taxon>Eubacteriales</taxon>
        <taxon>Clostridiaceae</taxon>
        <taxon>Clostridium</taxon>
    </lineage>
</organism>
<dbReference type="Gene3D" id="1.10.287.130">
    <property type="match status" value="1"/>
</dbReference>
<dbReference type="GO" id="GO:0000155">
    <property type="term" value="F:phosphorelay sensor kinase activity"/>
    <property type="evidence" value="ECO:0007669"/>
    <property type="project" value="InterPro"/>
</dbReference>
<feature type="non-terminal residue" evidence="4">
    <location>
        <position position="34"/>
    </location>
</feature>
<proteinExistence type="predicted"/>
<dbReference type="SUPFAM" id="SSF47384">
    <property type="entry name" value="Homodimeric domain of signal transducing histidine kinase"/>
    <property type="match status" value="1"/>
</dbReference>
<dbReference type="CDD" id="cd00082">
    <property type="entry name" value="HisKA"/>
    <property type="match status" value="1"/>
</dbReference>
<evidence type="ECO:0000313" key="5">
    <source>
        <dbReference type="Proteomes" id="UP001288944"/>
    </source>
</evidence>
<accession>A0AAW9KAB6</accession>
<gene>
    <name evidence="4" type="ORF">GNF83_15715</name>
</gene>
<dbReference type="Proteomes" id="UP001288944">
    <property type="component" value="Unassembled WGS sequence"/>
</dbReference>
<dbReference type="AlphaFoldDB" id="A0AAW9KAB6"/>
<evidence type="ECO:0000256" key="2">
    <source>
        <dbReference type="ARBA" id="ARBA00012438"/>
    </source>
</evidence>
<protein>
    <recommendedName>
        <fullName evidence="2">histidine kinase</fullName>
        <ecNumber evidence="2">2.7.13.3</ecNumber>
    </recommendedName>
</protein>
<dbReference type="InterPro" id="IPR003661">
    <property type="entry name" value="HisK_dim/P_dom"/>
</dbReference>
<evidence type="ECO:0000313" key="4">
    <source>
        <dbReference type="EMBL" id="MDZ7542621.1"/>
    </source>
</evidence>
<name>A0AAW9KAB6_CLOPF</name>
<comment type="caution">
    <text evidence="4">The sequence shown here is derived from an EMBL/GenBank/DDBJ whole genome shotgun (WGS) entry which is preliminary data.</text>
</comment>
<comment type="catalytic activity">
    <reaction evidence="1">
        <text>ATP + protein L-histidine = ADP + protein N-phospho-L-histidine.</text>
        <dbReference type="EC" id="2.7.13.3"/>
    </reaction>
</comment>
<dbReference type="Pfam" id="PF00512">
    <property type="entry name" value="HisKA"/>
    <property type="match status" value="1"/>
</dbReference>